<accession>A0A3E2VBU5</accession>
<protein>
    <submittedName>
        <fullName evidence="1">Uncharacterized protein</fullName>
    </submittedName>
</protein>
<evidence type="ECO:0000313" key="2">
    <source>
        <dbReference type="Proteomes" id="UP000260025"/>
    </source>
</evidence>
<comment type="caution">
    <text evidence="1">The sequence shown here is derived from an EMBL/GenBank/DDBJ whole genome shotgun (WGS) entry which is preliminary data.</text>
</comment>
<dbReference type="AlphaFoldDB" id="A0A3E2VBU5"/>
<gene>
    <name evidence="1" type="ORF">DXA38_22415</name>
</gene>
<organism evidence="1 2">
    <name type="scientific">Clostridium innocuum</name>
    <dbReference type="NCBI Taxonomy" id="1522"/>
    <lineage>
        <taxon>Bacteria</taxon>
        <taxon>Bacillati</taxon>
        <taxon>Bacillota</taxon>
        <taxon>Clostridia</taxon>
        <taxon>Eubacteriales</taxon>
        <taxon>Clostridiaceae</taxon>
        <taxon>Clostridium</taxon>
    </lineage>
</organism>
<dbReference type="RefSeq" id="WP_117445063.1">
    <property type="nucleotide sequence ID" value="NZ_QVEV01000090.1"/>
</dbReference>
<name>A0A3E2VBU5_CLOIN</name>
<dbReference type="EMBL" id="QVEV01000090">
    <property type="protein sequence ID" value="RGC08042.1"/>
    <property type="molecule type" value="Genomic_DNA"/>
</dbReference>
<reference evidence="1 2" key="1">
    <citation type="submission" date="2018-08" db="EMBL/GenBank/DDBJ databases">
        <title>A genome reference for cultivated species of the human gut microbiota.</title>
        <authorList>
            <person name="Zou Y."/>
            <person name="Xue W."/>
            <person name="Luo G."/>
        </authorList>
    </citation>
    <scope>NUCLEOTIDE SEQUENCE [LARGE SCALE GENOMIC DNA]</scope>
    <source>
        <strain evidence="1 2">OF01-2LB</strain>
    </source>
</reference>
<proteinExistence type="predicted"/>
<dbReference type="Proteomes" id="UP000260025">
    <property type="component" value="Unassembled WGS sequence"/>
</dbReference>
<sequence>MDAPFSDVDGSHIIKLCEVLPEYCDQIIMGLIRKDYDTAKDGLSGKIGKIYHIEKYKDPSTGKESETYSIIKEGE</sequence>
<dbReference type="OrthoDB" id="9795626at2"/>
<evidence type="ECO:0000313" key="1">
    <source>
        <dbReference type="EMBL" id="RGC08042.1"/>
    </source>
</evidence>